<reference evidence="3" key="1">
    <citation type="submission" date="2017-01" db="EMBL/GenBank/DDBJ databases">
        <title>Comparative genomics of anhydrobiosis in the tardigrade Hypsibius dujardini.</title>
        <authorList>
            <person name="Yoshida Y."/>
            <person name="Koutsovoulos G."/>
            <person name="Laetsch D."/>
            <person name="Stevens L."/>
            <person name="Kumar S."/>
            <person name="Horikawa D."/>
            <person name="Ishino K."/>
            <person name="Komine S."/>
            <person name="Tomita M."/>
            <person name="Blaxter M."/>
            <person name="Arakawa K."/>
        </authorList>
    </citation>
    <scope>NUCLEOTIDE SEQUENCE [LARGE SCALE GENOMIC DNA]</scope>
    <source>
        <strain evidence="3">Z151</strain>
    </source>
</reference>
<keyword evidence="1" id="KW-0732">Signal</keyword>
<comment type="caution">
    <text evidence="2">The sequence shown here is derived from an EMBL/GenBank/DDBJ whole genome shotgun (WGS) entry which is preliminary data.</text>
</comment>
<proteinExistence type="predicted"/>
<feature type="signal peptide" evidence="1">
    <location>
        <begin position="1"/>
        <end position="20"/>
    </location>
</feature>
<gene>
    <name evidence="2" type="ORF">BV898_18639</name>
</gene>
<sequence>MFVRSISVLLCVLGLAVSSAFELGSVSGAVKDAVSGAYLASFIYRSITGPGVLSGLAKHAQTGRGEPGVLLHFRKGLRVHDGPVIGSVVSGTDGSWSIVLDTGSYTMQGSKDGFVTGYHNVISLGHNPVYNQDISLTPIPPPGETRIVLTWGLHPRDLDSHLTGPLPGSSERFRVYFNARGSKVTYPFSDLDVDDTSSYGPETTTITRQAAGVYRFAVHHFSGEGLMSNSGAKVTVTHAGSYREFHIPPRVPGVVWTVFELNGNSIVPINTITNNQIQ</sequence>
<evidence type="ECO:0000313" key="2">
    <source>
        <dbReference type="EMBL" id="OWA54228.1"/>
    </source>
</evidence>
<accession>A0A9X6RNC4</accession>
<feature type="chain" id="PRO_5040953626" evidence="1">
    <location>
        <begin position="21"/>
        <end position="278"/>
    </location>
</feature>
<evidence type="ECO:0000256" key="1">
    <source>
        <dbReference type="SAM" id="SignalP"/>
    </source>
</evidence>
<dbReference type="EMBL" id="MTYJ01000383">
    <property type="protein sequence ID" value="OWA54228.1"/>
    <property type="molecule type" value="Genomic_DNA"/>
</dbReference>
<protein>
    <submittedName>
        <fullName evidence="2">Uncharacterized protein</fullName>
    </submittedName>
</protein>
<evidence type="ECO:0000313" key="3">
    <source>
        <dbReference type="Proteomes" id="UP000192578"/>
    </source>
</evidence>
<dbReference type="OrthoDB" id="5946879at2759"/>
<dbReference type="AlphaFoldDB" id="A0A9X6RNC4"/>
<name>A0A9X6RNC4_HYPEX</name>
<organism evidence="2 3">
    <name type="scientific">Hypsibius exemplaris</name>
    <name type="common">Freshwater tardigrade</name>
    <dbReference type="NCBI Taxonomy" id="2072580"/>
    <lineage>
        <taxon>Eukaryota</taxon>
        <taxon>Metazoa</taxon>
        <taxon>Ecdysozoa</taxon>
        <taxon>Tardigrada</taxon>
        <taxon>Eutardigrada</taxon>
        <taxon>Parachela</taxon>
        <taxon>Hypsibioidea</taxon>
        <taxon>Hypsibiidae</taxon>
        <taxon>Hypsibius</taxon>
    </lineage>
</organism>
<keyword evidence="3" id="KW-1185">Reference proteome</keyword>
<dbReference type="Gene3D" id="2.60.40.1120">
    <property type="entry name" value="Carboxypeptidase-like, regulatory domain"/>
    <property type="match status" value="1"/>
</dbReference>
<dbReference type="Proteomes" id="UP000192578">
    <property type="component" value="Unassembled WGS sequence"/>
</dbReference>